<organism evidence="3">
    <name type="scientific">Siphoviridae sp. ctrfD19</name>
    <dbReference type="NCBI Taxonomy" id="2826478"/>
    <lineage>
        <taxon>Viruses</taxon>
        <taxon>Duplodnaviria</taxon>
        <taxon>Heunggongvirae</taxon>
        <taxon>Uroviricota</taxon>
        <taxon>Caudoviricetes</taxon>
    </lineage>
</organism>
<name>A0A8S5M2A8_9CAUD</name>
<sequence>MTQEQFEALGIEKSLAKKAADESKKELEGYVAKETYDTTEQQRKQLETTVNDYKTQLDTLKTSAGDNEALKQQIADLQEQNRQKDTEHQNELKALKLTNAIKMAISSTAQDSDLVAGLVDRNKLILGEDGKVTGLEEQVKALKESKPFLFKQEQQTGKGKKGFFPLGAPKAEPGGEEGHVSMKEAIAAKLNLGSEGKGE</sequence>
<dbReference type="InterPro" id="IPR009636">
    <property type="entry name" value="SCAF"/>
</dbReference>
<evidence type="ECO:0000313" key="3">
    <source>
        <dbReference type="EMBL" id="DAD76191.1"/>
    </source>
</evidence>
<accession>A0A8S5M2A8</accession>
<protein>
    <submittedName>
        <fullName evidence="3">Minor structural protein</fullName>
    </submittedName>
</protein>
<feature type="compositionally biased region" description="Low complexity" evidence="2">
    <location>
        <begin position="150"/>
        <end position="172"/>
    </location>
</feature>
<dbReference type="Pfam" id="PF06810">
    <property type="entry name" value="Phage_scaffold"/>
    <property type="match status" value="1"/>
</dbReference>
<feature type="coiled-coil region" evidence="1">
    <location>
        <begin position="36"/>
        <end position="94"/>
    </location>
</feature>
<dbReference type="GO" id="GO:0019069">
    <property type="term" value="P:viral capsid assembly"/>
    <property type="evidence" value="ECO:0007669"/>
    <property type="project" value="InterPro"/>
</dbReference>
<evidence type="ECO:0000256" key="2">
    <source>
        <dbReference type="SAM" id="MobiDB-lite"/>
    </source>
</evidence>
<feature type="region of interest" description="Disordered" evidence="2">
    <location>
        <begin position="150"/>
        <end position="178"/>
    </location>
</feature>
<reference evidence="3" key="1">
    <citation type="journal article" date="2021" name="Proc. Natl. Acad. Sci. U.S.A.">
        <title>A Catalog of Tens of Thousands of Viruses from Human Metagenomes Reveals Hidden Associations with Chronic Diseases.</title>
        <authorList>
            <person name="Tisza M.J."/>
            <person name="Buck C.B."/>
        </authorList>
    </citation>
    <scope>NUCLEOTIDE SEQUENCE</scope>
    <source>
        <strain evidence="3">CtrfD19</strain>
    </source>
</reference>
<proteinExistence type="predicted"/>
<evidence type="ECO:0000256" key="1">
    <source>
        <dbReference type="SAM" id="Coils"/>
    </source>
</evidence>
<keyword evidence="1" id="KW-0175">Coiled coil</keyword>
<dbReference type="EMBL" id="BK014797">
    <property type="protein sequence ID" value="DAD76191.1"/>
    <property type="molecule type" value="Genomic_DNA"/>
</dbReference>